<dbReference type="InterPro" id="IPR036890">
    <property type="entry name" value="HATPase_C_sf"/>
</dbReference>
<feature type="compositionally biased region" description="Basic and acidic residues" evidence="1">
    <location>
        <begin position="376"/>
        <end position="385"/>
    </location>
</feature>
<dbReference type="Pfam" id="PF25794">
    <property type="entry name" value="SACS"/>
    <property type="match status" value="1"/>
</dbReference>
<feature type="region of interest" description="Disordered" evidence="1">
    <location>
        <begin position="101"/>
        <end position="122"/>
    </location>
</feature>
<name>A0A833R619_9POAL</name>
<feature type="domain" description="Sacsin/Nov" evidence="3">
    <location>
        <begin position="1135"/>
        <end position="1314"/>
    </location>
</feature>
<dbReference type="PANTHER" id="PTHR32387">
    <property type="entry name" value="WU:FJ29H11"/>
    <property type="match status" value="1"/>
</dbReference>
<proteinExistence type="predicted"/>
<evidence type="ECO:0000259" key="2">
    <source>
        <dbReference type="Pfam" id="PF13020"/>
    </source>
</evidence>
<feature type="domain" description="Protein NO VEIN C-terminal" evidence="2">
    <location>
        <begin position="2532"/>
        <end position="2618"/>
    </location>
</feature>
<dbReference type="Pfam" id="PF13020">
    <property type="entry name" value="NOV_C"/>
    <property type="match status" value="1"/>
</dbReference>
<dbReference type="PANTHER" id="PTHR32387:SF0">
    <property type="entry name" value="PROTEIN NO VEIN"/>
    <property type="match status" value="1"/>
</dbReference>
<comment type="caution">
    <text evidence="4">The sequence shown here is derived from an EMBL/GenBank/DDBJ whole genome shotgun (WGS) entry which is preliminary data.</text>
</comment>
<dbReference type="EMBL" id="SWLB01000008">
    <property type="protein sequence ID" value="KAF3335934.1"/>
    <property type="molecule type" value="Genomic_DNA"/>
</dbReference>
<dbReference type="Proteomes" id="UP000623129">
    <property type="component" value="Unassembled WGS sequence"/>
</dbReference>
<dbReference type="GO" id="GO:0009793">
    <property type="term" value="P:embryo development ending in seed dormancy"/>
    <property type="evidence" value="ECO:0007669"/>
    <property type="project" value="TreeGrafter"/>
</dbReference>
<evidence type="ECO:0008006" key="6">
    <source>
        <dbReference type="Google" id="ProtNLM"/>
    </source>
</evidence>
<evidence type="ECO:0000313" key="5">
    <source>
        <dbReference type="Proteomes" id="UP000623129"/>
    </source>
</evidence>
<feature type="region of interest" description="Disordered" evidence="1">
    <location>
        <begin position="1"/>
        <end position="22"/>
    </location>
</feature>
<dbReference type="GO" id="GO:0005634">
    <property type="term" value="C:nucleus"/>
    <property type="evidence" value="ECO:0007669"/>
    <property type="project" value="TreeGrafter"/>
</dbReference>
<dbReference type="OrthoDB" id="743335at2759"/>
<dbReference type="SUPFAM" id="SSF55874">
    <property type="entry name" value="ATPase domain of HSP90 chaperone/DNA topoisomerase II/histidine kinase"/>
    <property type="match status" value="1"/>
</dbReference>
<evidence type="ECO:0000259" key="3">
    <source>
        <dbReference type="Pfam" id="PF25794"/>
    </source>
</evidence>
<feature type="compositionally biased region" description="Basic and acidic residues" evidence="1">
    <location>
        <begin position="338"/>
        <end position="367"/>
    </location>
</feature>
<organism evidence="4 5">
    <name type="scientific">Carex littledalei</name>
    <dbReference type="NCBI Taxonomy" id="544730"/>
    <lineage>
        <taxon>Eukaryota</taxon>
        <taxon>Viridiplantae</taxon>
        <taxon>Streptophyta</taxon>
        <taxon>Embryophyta</taxon>
        <taxon>Tracheophyta</taxon>
        <taxon>Spermatophyta</taxon>
        <taxon>Magnoliopsida</taxon>
        <taxon>Liliopsida</taxon>
        <taxon>Poales</taxon>
        <taxon>Cyperaceae</taxon>
        <taxon>Cyperoideae</taxon>
        <taxon>Cariceae</taxon>
        <taxon>Carex</taxon>
        <taxon>Carex subgen. Euthyceras</taxon>
    </lineage>
</organism>
<feature type="region of interest" description="Disordered" evidence="1">
    <location>
        <begin position="471"/>
        <end position="506"/>
    </location>
</feature>
<dbReference type="GO" id="GO:0048364">
    <property type="term" value="P:root development"/>
    <property type="evidence" value="ECO:0007669"/>
    <property type="project" value="TreeGrafter"/>
</dbReference>
<dbReference type="InterPro" id="IPR052957">
    <property type="entry name" value="Auxin_embryo_med"/>
</dbReference>
<dbReference type="Gene3D" id="3.30.565.10">
    <property type="entry name" value="Histidine kinase-like ATPase, C-terminal domain"/>
    <property type="match status" value="1"/>
</dbReference>
<reference evidence="4" key="1">
    <citation type="submission" date="2020-01" db="EMBL/GenBank/DDBJ databases">
        <title>Genome sequence of Kobresia littledalei, the first chromosome-level genome in the family Cyperaceae.</title>
        <authorList>
            <person name="Qu G."/>
        </authorList>
    </citation>
    <scope>NUCLEOTIDE SEQUENCE</scope>
    <source>
        <strain evidence="4">C.B.Clarke</strain>
        <tissue evidence="4">Leaf</tissue>
    </source>
</reference>
<dbReference type="GO" id="GO:0010305">
    <property type="term" value="P:leaf vascular tissue pattern formation"/>
    <property type="evidence" value="ECO:0007669"/>
    <property type="project" value="TreeGrafter"/>
</dbReference>
<dbReference type="InterPro" id="IPR024975">
    <property type="entry name" value="NOV_C"/>
</dbReference>
<evidence type="ECO:0000313" key="4">
    <source>
        <dbReference type="EMBL" id="KAF3335934.1"/>
    </source>
</evidence>
<sequence length="2658" mass="296199">MKRRQNSSGQGGNGMPSTSAADESASTYAASADSTSSYAAAASLAGNILASLSQNLPLNLLQFPFQSPNANLTFPNPALLLQNSGFLPNPNPSNTSAILHNPNPIPNTMPNPNESSNAPTGASQSQKWLLKKAIDLTKQAHEELLSAGESVSGYKVARYVLASLGADLWDSLGIQMKDVAPLQQIFQIEGRVSDFVNCFVMTRGIVTLYELDVEICKNEGVDQFENLMLGPFLRHPAVTRYFFLPPDCQKPVKIITEKVITYIGEILDEPNRRHPVMLDELLTYIAKKKKVDRVEKLGVRIKDLGTIERYIREVRRGEQAILQEVTKKFHGTNTEGKSSGDRKRSSKIERMANSESTEKFAESSMEMRKHRRPGKRERELTKKEEIDSLKDNSRFSSEKKKLDNRFSRIASALNTAFNTFKGKHTRFISSDEGTDADCSDEEEKSRIVNVDRNTRSTCPYPSTTEELARLRLQSDPKHRLGKSVGNGSGKKERKRKAMEAEEENALSMKSSKRRRILATDSSKHFKLCREDLEKFIAIWKEPCRTHSISEVVELMQTIYNLENKDRKRMKWLFSIFPCIGLLNVAVNAIRNGSLDSLYDTMQTLDENEGRVVSSEPSDVLIEVGHLNKDKEVTNIAPEVSINIEEIIKKITHYFEANHSCLQNGSLSVKNLLDCATWVSSQLSVDEFTALGHGHFIAFLQQHTPLLPPKLHGIFSEEVDKSCSSLVSMHECQLGLLLSQAGPVKRRTDLLILLREQFPTMSFHMSGNDLDKMDFIDNPSGVLFSHTILPQRMYGDGHKSEFSSVSSSEAMECLLKAPFLSDLMSWLHWEHAYAPSLGSFFDWYLSQGCIGDLVCIVTRDGRFIRVEPSATVDQFLEAFIQLSPYLAAVKLLSLLYQYSSSSNMPVSLLKLYAERAAGVLIRGSNDSAQANTTTSQAIADNDSRVGSVARFILECLGHLPSEFWAFAADILLSGLQSVTKVVCRALLCECITSRQRFMLHDIGLSLGFAELVEDYRQFILTGGVGLLKENPSNSNRISSVVSKAPAVKLGSASGSVDHNALDPIGNMAHSEVAVDELPKSDKALVEASTFIETIRREEFGLDSNLSATESGLLRKQHDRLGRALHSLSQELYSQDSHLLLELVQNADDNIYPQSVEPTLVFILQETGIVVLNNELGFTATNIKALCDVGNSTKKGSSAGYIGNKGIGFKSVFRVTDAPEIHSNGFHIKFDISEGQIGFVLPTVVPPRDTSIFSRLLPAEEDGIIDRSHWNTCIVLPFRKNSGKGQTDVLILSMFADLHPSLLLFLHRIQCIKFKSTIDGAYRAMRKQYIGHGIVRVSDGNDKMSWLVVRKKLSSGLIRPDVQATEIAMAFTLEEVALDEYQPSLIHQPVFAFLPLRNYGLKFILQGDFVLPTSREEVDSNSAWNQWLLSEYPSLFLAALGSFSNLPCFRDHPGKAVSAFMSFVPLVGEVHGFFSGLPNMIITKLRTACCMILDGPGPVRLLPPCRVLRGWNEQVRLLIPDVLLEKSLGLGYLSRDIDLSDQLARTLGIRDHGPRILYDAVSALFNNKDFPEDWLGLDWLSAWLVTLHSALLAHSSMRHFDDPGLEGDILDGLRKIPLIPLSDGSCCSVSEGNIWLPCDVSGGGFENQYGVKEFPLLYTSLHTVDPLLLTALSFNKYLAHEGRADDLAEMLLKIGVRKLSAHEIIRSHILPALSESVAGSDTKKELMVEYLAYIMLHFHSGCAICQSQKAEIILELRNKFLLLTNLGHVSLTSTPVHFGKEYGGTIDMKRFIGTELNWHEVDTAYVKHPSTQCLSTGSLKWRDFLKELGVTDFISLTRIQRILPNSTSVVTDWVSMELVMILSVLSTKKNRSGSIYLLEVLDKLWDENYSDKVLMGDEKAGAPSSVVKSLHEVKWVASSANEDLHYPRDLFYDCADVRSLLGANVPYALPQVTSKSLLKEAGFKTEVLPGEALSILTSWAKTQLPFKASVDQMSRLYNYISGGISNSMLSLNKNFLESRFIFTPFQGSLSSEVSLGEMLSPKEAYWLDPTGCFEVTKELNLAKKSRCCPCKMLAGIYPGLHDFFVTRCGVPDVPSFTKYVDVLLELSSVALATKASYLVARVVMKWVKDIESRIARYDDILKLKELLHKEEYKVLPTVRGTWVSLHASFGLTCWVDDEKLIQHFNNVPSVNFLQLPELESGTNGNIASFMQSLGIPAISKVVSREVVHYGSVNDVQKVRLVNWALPYVQKYLYKIHPLKYVSFKELEKEKLSQLQVVIAGKLYYKYSLNGLNSTSQETFEASAILKENILYLTPSVDSHAMYLELSRLFFDGSTNLQFANFLHMITTMAESGSSNEQIDFFLINSQNMSRVPADDPMWVLSPKLNPVMSPLPLAIHYNTPSRSKVGLSVNWPVPSAVNGTILLSPKDDDQAKDVLIPIEVEADWITDKDLASTSEPEQPLSNEPGVSSSPNVLALSPKTNMPDASANQLASIATVSTANASNKSQVVVAAEIDRNRFRRRNQENEQNLRTGRLGEMVAHKYFTEQLGPDRVRWVNELSETGLPYDIVIDGDREETKEFVEVKATLYSTKDWFSITMREWQFACERGEAFTIAHVILMGSGKASIIVLKNLYSLIQQHTLRLAVFMSGLHRDSLAEAEGEV</sequence>
<dbReference type="InterPro" id="IPR058210">
    <property type="entry name" value="SACS/Nov_dom"/>
</dbReference>
<accession>A0A833R619</accession>
<evidence type="ECO:0000256" key="1">
    <source>
        <dbReference type="SAM" id="MobiDB-lite"/>
    </source>
</evidence>
<feature type="region of interest" description="Disordered" evidence="1">
    <location>
        <begin position="328"/>
        <end position="385"/>
    </location>
</feature>
<protein>
    <recommendedName>
        <fullName evidence="6">Protein NO VEIN C-terminal domain-containing protein</fullName>
    </recommendedName>
</protein>
<dbReference type="NCBIfam" id="NF047352">
    <property type="entry name" value="P_loop_sacsin"/>
    <property type="match status" value="1"/>
</dbReference>
<keyword evidence="5" id="KW-1185">Reference proteome</keyword>
<gene>
    <name evidence="4" type="ORF">FCM35_KLT20441</name>
</gene>